<evidence type="ECO:0000256" key="4">
    <source>
        <dbReference type="ARBA" id="ARBA00022491"/>
    </source>
</evidence>
<comment type="function">
    <text evidence="10">Component of the SRB8-11 complex. The SRB8-11 complex is a regulatory module of the Mediator complex which is itself involved in regulation of basal and activated RNA polymerase II-dependent transcription. The SRB8-11 complex may be involved in the transcriptional repression of a subset of genes regulated by Mediator. It may inhibit the association of the Mediator complex with RNA polymerase II to form the holoenzyme complex.</text>
</comment>
<evidence type="ECO:0000256" key="3">
    <source>
        <dbReference type="ARBA" id="ARBA00019618"/>
    </source>
</evidence>
<dbReference type="Pfam" id="PF06333">
    <property type="entry name" value="Med13_C"/>
    <property type="match status" value="1"/>
</dbReference>
<feature type="compositionally biased region" description="Acidic residues" evidence="11">
    <location>
        <begin position="550"/>
        <end position="574"/>
    </location>
</feature>
<keyword evidence="7 10" id="KW-0804">Transcription</keyword>
<dbReference type="InterPro" id="IPR009401">
    <property type="entry name" value="Med13_C"/>
</dbReference>
<comment type="subcellular location">
    <subcellularLocation>
        <location evidence="1 10">Nucleus</location>
    </subcellularLocation>
</comment>
<feature type="compositionally biased region" description="Low complexity" evidence="11">
    <location>
        <begin position="307"/>
        <end position="320"/>
    </location>
</feature>
<dbReference type="InterPro" id="IPR051139">
    <property type="entry name" value="Mediator_complx_sub13"/>
</dbReference>
<reference evidence="15" key="1">
    <citation type="journal article" date="2015" name="J. Biotechnol.">
        <title>The structure of the Cyberlindnera jadinii genome and its relation to Candida utilis analyzed by the occurrence of single nucleotide polymorphisms.</title>
        <authorList>
            <person name="Rupp O."/>
            <person name="Brinkrolf K."/>
            <person name="Buerth C."/>
            <person name="Kunigo M."/>
            <person name="Schneider J."/>
            <person name="Jaenicke S."/>
            <person name="Goesmann A."/>
            <person name="Puehler A."/>
            <person name="Jaeger K.-E."/>
            <person name="Ernst J.F."/>
        </authorList>
    </citation>
    <scope>NUCLEOTIDE SEQUENCE [LARGE SCALE GENOMIC DNA]</scope>
    <source>
        <strain evidence="15">ATCC 18201 / CBS 1600 / BCRC 20928 / JCM 3617 / NBRC 0987 / NRRL Y-1542</strain>
    </source>
</reference>
<dbReference type="PANTHER" id="PTHR48249">
    <property type="entry name" value="MEDIATOR OF RNA POLYMERASE II TRANSCRIPTION SUBUNIT 13"/>
    <property type="match status" value="1"/>
</dbReference>
<feature type="region of interest" description="Disordered" evidence="11">
    <location>
        <begin position="603"/>
        <end position="648"/>
    </location>
</feature>
<protein>
    <recommendedName>
        <fullName evidence="3 10">Mediator of RNA polymerase II transcription subunit 13</fullName>
    </recommendedName>
    <alternativeName>
        <fullName evidence="9 10">Mediator complex subunit 13</fullName>
    </alternativeName>
</protein>
<feature type="domain" description="Mediator complex subunit Med13 C-terminal" evidence="12">
    <location>
        <begin position="973"/>
        <end position="1282"/>
    </location>
</feature>
<evidence type="ECO:0000256" key="10">
    <source>
        <dbReference type="RuleBase" id="RU364134"/>
    </source>
</evidence>
<evidence type="ECO:0000256" key="8">
    <source>
        <dbReference type="ARBA" id="ARBA00023242"/>
    </source>
</evidence>
<accession>A0A0H5CAW7</accession>
<feature type="region of interest" description="Disordered" evidence="11">
    <location>
        <begin position="436"/>
        <end position="463"/>
    </location>
</feature>
<sequence>MSLTDILSANTNFYQLAKVQEIKYLVCRATSEDQSLLDVEIQLRKENPKVLATLYPKELWSFSLDGSDPPVPNAQYKLKQSSIQTMDPRDLHKNNGPSNISSLVGATLVKALKKMLMTSLSIRKELTMFGTCGLLPESNDLIRIEPKLLDTGDILLSLTSQPHNFHHLRTLDDSIDVNSTHALYLIPSGIRCYVSGNTLQEAWTSKPQNAQKIIDILQAHHGISIDSTSSRWVKVIPNLQHLNGITTQVADYLKPVSNTKYISWPAELCLVQPCEHIEKSDDPNALDDFDPMSLIDDFVQLKASASTKTPSNVPTTNNTPADIGSVQPSNGPPTSKPTPTNTSAPVTTATTITANALPEESVNMDESVHDDWDDLDAELFGGDEITDADFDLFDEPDTGNKRDGQDDNDDDVDAELEEALNDALMGEDLDHISFEHDETEREKSDDLKSDESSNTRETTKNPYDIPIHEITIPNTPPYEDPGAPLPVLSPRGQRKRSIFSPLTFNPIIKSNVDNKYANGGKFHVSTVDTPVGDFGIPNVPLAEGFGIGQDEGDSGESDSSDYIEDSGTECETDDIIVPPTRINSRESSLDSANLNISSQNEITERGISLEPESKNKRFITPGVQLDGTISENSRPSSPSTNGTGEPNPLPFLVRCLPVSTMPEHFYKENPTVSDMNTLDQLIQQIVWDDACLEDAFPKESEYENVSSDNLKRAIAQIFPEFRGISLAEFSDVTPKEVNSPFASFKANDYLPKNSQSDFSTSPKKESTDDNKLIFPIPEPKVKVKRLNEEIIVNSTALNLWNLMSFESLHGTKDFGIIMVAENEPFELCEFFVQAFIESYHKSNLGSVEKIVLDGFVEKGIVNANSDLKVVFTKLHEHLVQQKEYREILVFMTDSEENLKSIVKKVTLFEKIKEWCTGSSNGTLLPIKVSLKVIPTSFVVNNGVFSVLSISRNTRLALSVYNRLNQTNRTFADLSNAFPKKIKFQLTQEPVAGRILSEESFIHLAYERSIDKNWCVASWTDDKSTFHEVKAWPLDVKEKSSLENVMNQLWDTTLELSKNVKGKKYLVLTRLNGGIADDELLQWKRLASKALFLTLVIVSVNTNSRLLLKLDQSSFPLNKLFSQENGFDSNSSMAKFESCPTVGSSTGLTPSIFTPQQMNSPDIFSISRAAAHESPSEKFTDDNTVLQDISDLVYGLVIDSPMSLSHSPGRAAKLGFLVKPIENSNNKLKCFEVGILSSPSNLSSGELMYQLLHQYRNLAKMGEIYSSVGDPVETIVPWHIAAVDKVMKCLLHVRHEIDNKQVG</sequence>
<keyword evidence="6 10" id="KW-0010">Activator</keyword>
<feature type="region of interest" description="Disordered" evidence="11">
    <location>
        <begin position="387"/>
        <end position="411"/>
    </location>
</feature>
<feature type="compositionally biased region" description="Low complexity" evidence="11">
    <location>
        <begin position="337"/>
        <end position="346"/>
    </location>
</feature>
<dbReference type="EMBL" id="CDQK01000001">
    <property type="protein sequence ID" value="CEP21064.1"/>
    <property type="molecule type" value="Genomic_DNA"/>
</dbReference>
<feature type="compositionally biased region" description="Polar residues" evidence="11">
    <location>
        <begin position="627"/>
        <end position="644"/>
    </location>
</feature>
<comment type="subunit">
    <text evidence="10">Component of the SRB8-11 complex, which itself associates with the Mediator complex.</text>
</comment>
<feature type="compositionally biased region" description="Acidic residues" evidence="11">
    <location>
        <begin position="387"/>
        <end position="397"/>
    </location>
</feature>
<feature type="region of interest" description="Disordered" evidence="11">
    <location>
        <begin position="546"/>
        <end position="589"/>
    </location>
</feature>
<evidence type="ECO:0000256" key="2">
    <source>
        <dbReference type="ARBA" id="ARBA00009354"/>
    </source>
</evidence>
<evidence type="ECO:0000256" key="6">
    <source>
        <dbReference type="ARBA" id="ARBA00023159"/>
    </source>
</evidence>
<dbReference type="GO" id="GO:0045944">
    <property type="term" value="P:positive regulation of transcription by RNA polymerase II"/>
    <property type="evidence" value="ECO:0007669"/>
    <property type="project" value="TreeGrafter"/>
</dbReference>
<evidence type="ECO:0000256" key="11">
    <source>
        <dbReference type="SAM" id="MobiDB-lite"/>
    </source>
</evidence>
<dbReference type="GO" id="GO:0016592">
    <property type="term" value="C:mediator complex"/>
    <property type="evidence" value="ECO:0007669"/>
    <property type="project" value="InterPro"/>
</dbReference>
<evidence type="ECO:0000313" key="15">
    <source>
        <dbReference type="Proteomes" id="UP000038830"/>
    </source>
</evidence>
<feature type="domain" description="Mediator complex subunit Med13 N-terminal" evidence="13">
    <location>
        <begin position="9"/>
        <end position="272"/>
    </location>
</feature>
<evidence type="ECO:0000256" key="7">
    <source>
        <dbReference type="ARBA" id="ARBA00023163"/>
    </source>
</evidence>
<evidence type="ECO:0000256" key="5">
    <source>
        <dbReference type="ARBA" id="ARBA00023015"/>
    </source>
</evidence>
<dbReference type="GO" id="GO:0003713">
    <property type="term" value="F:transcription coactivator activity"/>
    <property type="evidence" value="ECO:0007669"/>
    <property type="project" value="TreeGrafter"/>
</dbReference>
<keyword evidence="8 10" id="KW-0539">Nucleus</keyword>
<comment type="similarity">
    <text evidence="2 10">Belongs to the Mediator complex subunit 13 family.</text>
</comment>
<dbReference type="Pfam" id="PF11597">
    <property type="entry name" value="Med13_N"/>
    <property type="match status" value="1"/>
</dbReference>
<evidence type="ECO:0000259" key="12">
    <source>
        <dbReference type="Pfam" id="PF06333"/>
    </source>
</evidence>
<dbReference type="PANTHER" id="PTHR48249:SF3">
    <property type="entry name" value="MEDIATOR OF RNA POLYMERASE II TRANSCRIPTION SUBUNIT 13"/>
    <property type="match status" value="1"/>
</dbReference>
<evidence type="ECO:0000256" key="9">
    <source>
        <dbReference type="ARBA" id="ARBA00032008"/>
    </source>
</evidence>
<keyword evidence="4 10" id="KW-0678">Repressor</keyword>
<dbReference type="InterPro" id="IPR021643">
    <property type="entry name" value="Mediator_Med13_N"/>
</dbReference>
<proteinExistence type="inferred from homology"/>
<organism evidence="14 15">
    <name type="scientific">Cyberlindnera jadinii (strain ATCC 18201 / CBS 1600 / BCRC 20928 / JCM 3617 / NBRC 0987 / NRRL Y-1542)</name>
    <name type="common">Torula yeast</name>
    <name type="synonym">Candida utilis</name>
    <dbReference type="NCBI Taxonomy" id="983966"/>
    <lineage>
        <taxon>Eukaryota</taxon>
        <taxon>Fungi</taxon>
        <taxon>Dikarya</taxon>
        <taxon>Ascomycota</taxon>
        <taxon>Saccharomycotina</taxon>
        <taxon>Saccharomycetes</taxon>
        <taxon>Phaffomycetales</taxon>
        <taxon>Phaffomycetaceae</taxon>
        <taxon>Cyberlindnera</taxon>
    </lineage>
</organism>
<feature type="compositionally biased region" description="Basic and acidic residues" evidence="11">
    <location>
        <begin position="436"/>
        <end position="459"/>
    </location>
</feature>
<feature type="region of interest" description="Disordered" evidence="11">
    <location>
        <begin position="305"/>
        <end position="346"/>
    </location>
</feature>
<dbReference type="Proteomes" id="UP000038830">
    <property type="component" value="Unassembled WGS sequence"/>
</dbReference>
<keyword evidence="5 10" id="KW-0805">Transcription regulation</keyword>
<name>A0A0H5CAW7_CYBJN</name>
<evidence type="ECO:0000256" key="1">
    <source>
        <dbReference type="ARBA" id="ARBA00004123"/>
    </source>
</evidence>
<evidence type="ECO:0000259" key="13">
    <source>
        <dbReference type="Pfam" id="PF11597"/>
    </source>
</evidence>
<evidence type="ECO:0000313" key="14">
    <source>
        <dbReference type="EMBL" id="CEP21064.1"/>
    </source>
</evidence>
<gene>
    <name evidence="14" type="ORF">BN1211_1072</name>
</gene>